<evidence type="ECO:0000259" key="1">
    <source>
        <dbReference type="PROSITE" id="PS50206"/>
    </source>
</evidence>
<reference evidence="2 3" key="1">
    <citation type="journal article" date="2018" name="J. Microbiol.">
        <title>Leifsonia flava sp. nov., a novel actinobacterium isolated from the rhizosphere of Aquilegia viridiflora.</title>
        <authorList>
            <person name="Cai Y."/>
            <person name="Tao W.Z."/>
            <person name="Ma Y.J."/>
            <person name="Cheng J."/>
            <person name="Zhang M.Y."/>
            <person name="Zhang Y.X."/>
        </authorList>
    </citation>
    <scope>NUCLEOTIDE SEQUENCE [LARGE SCALE GENOMIC DNA]</scope>
    <source>
        <strain evidence="2 3">SYP-B2174</strain>
    </source>
</reference>
<dbReference type="SMART" id="SM00450">
    <property type="entry name" value="RHOD"/>
    <property type="match status" value="1"/>
</dbReference>
<comment type="caution">
    <text evidence="2">The sequence shown here is derived from an EMBL/GenBank/DDBJ whole genome shotgun (WGS) entry which is preliminary data.</text>
</comment>
<dbReference type="PROSITE" id="PS50206">
    <property type="entry name" value="RHODANESE_3"/>
    <property type="match status" value="1"/>
</dbReference>
<dbReference type="Pfam" id="PF00581">
    <property type="entry name" value="Rhodanese"/>
    <property type="match status" value="1"/>
</dbReference>
<protein>
    <submittedName>
        <fullName evidence="2">Rhodanese-like domain-containing protein</fullName>
    </submittedName>
</protein>
<dbReference type="InterPro" id="IPR001763">
    <property type="entry name" value="Rhodanese-like_dom"/>
</dbReference>
<feature type="domain" description="Rhodanese" evidence="1">
    <location>
        <begin position="18"/>
        <end position="99"/>
    </location>
</feature>
<dbReference type="InterPro" id="IPR036873">
    <property type="entry name" value="Rhodanese-like_dom_sf"/>
</dbReference>
<dbReference type="AlphaFoldDB" id="A0A4Y9R4Y0"/>
<dbReference type="PANTHER" id="PTHR43031:SF1">
    <property type="entry name" value="PYRIDINE NUCLEOTIDE-DISULPHIDE OXIDOREDUCTASE"/>
    <property type="match status" value="1"/>
</dbReference>
<evidence type="ECO:0000313" key="2">
    <source>
        <dbReference type="EMBL" id="TFV99659.1"/>
    </source>
</evidence>
<accession>A0A4Y9R4Y0</accession>
<dbReference type="Gene3D" id="3.40.250.10">
    <property type="entry name" value="Rhodanese-like domain"/>
    <property type="match status" value="1"/>
</dbReference>
<proteinExistence type="predicted"/>
<dbReference type="Proteomes" id="UP000298127">
    <property type="component" value="Unassembled WGS sequence"/>
</dbReference>
<name>A0A4Y9R4Y0_9MICO</name>
<dbReference type="SUPFAM" id="SSF52821">
    <property type="entry name" value="Rhodanese/Cell cycle control phosphatase"/>
    <property type="match status" value="1"/>
</dbReference>
<evidence type="ECO:0000313" key="3">
    <source>
        <dbReference type="Proteomes" id="UP000298127"/>
    </source>
</evidence>
<keyword evidence="3" id="KW-1185">Reference proteome</keyword>
<sequence>MESITPAELSALDVAGSIIDVREVDEVAGMRIAGSVNIPMSAFMDRIQEVPLEETVYILCAVGGRSAQVTTYLDQRGYDVVNVDGGIIGWERAGLAVEHGPAAPAADA</sequence>
<organism evidence="2 3">
    <name type="scientific">Orlajensenia leifsoniae</name>
    <dbReference type="NCBI Taxonomy" id="2561933"/>
    <lineage>
        <taxon>Bacteria</taxon>
        <taxon>Bacillati</taxon>
        <taxon>Actinomycetota</taxon>
        <taxon>Actinomycetes</taxon>
        <taxon>Micrococcales</taxon>
        <taxon>Microbacteriaceae</taxon>
        <taxon>Orlajensenia</taxon>
    </lineage>
</organism>
<dbReference type="EMBL" id="SPQZ01000001">
    <property type="protein sequence ID" value="TFV99659.1"/>
    <property type="molecule type" value="Genomic_DNA"/>
</dbReference>
<dbReference type="InterPro" id="IPR050229">
    <property type="entry name" value="GlpE_sulfurtransferase"/>
</dbReference>
<dbReference type="RefSeq" id="WP_135118561.1">
    <property type="nucleotide sequence ID" value="NZ_SPQZ01000001.1"/>
</dbReference>
<dbReference type="CDD" id="cd00158">
    <property type="entry name" value="RHOD"/>
    <property type="match status" value="1"/>
</dbReference>
<gene>
    <name evidence="2" type="ORF">E4M00_00155</name>
</gene>
<dbReference type="PANTHER" id="PTHR43031">
    <property type="entry name" value="FAD-DEPENDENT OXIDOREDUCTASE"/>
    <property type="match status" value="1"/>
</dbReference>